<feature type="transmembrane region" description="Helical" evidence="1">
    <location>
        <begin position="120"/>
        <end position="145"/>
    </location>
</feature>
<accession>A0A0B2UNQ7</accession>
<feature type="transmembrane region" description="Helical" evidence="1">
    <location>
        <begin position="151"/>
        <end position="172"/>
    </location>
</feature>
<dbReference type="Gene3D" id="1.10.287.70">
    <property type="match status" value="1"/>
</dbReference>
<keyword evidence="3" id="KW-1185">Reference proteome</keyword>
<sequence>MLIRRCSSLFDSQYSRIRLPRSPSELRLAEEQVDQISLFNSRTPSPSCENFANRFDQPSSSREWDESANHLIERYEDEVFSPSARLWKLSNSFLFAVSLLTTIGNIPGTPRMPLSENGRLIVLLWSPVGICLYYYCIWILSLVLYKLPLEWQLCLLMSSVMLVAGRTFFLLLSRSFTADHAYTFTFTLLNIGNSKRSKNIINSMYCYLLTEVDKSLIDIAIDDLKNFALHQQQS</sequence>
<keyword evidence="1" id="KW-1133">Transmembrane helix</keyword>
<dbReference type="EMBL" id="JPKZ01003226">
    <property type="protein sequence ID" value="KHN72626.1"/>
    <property type="molecule type" value="Genomic_DNA"/>
</dbReference>
<dbReference type="SUPFAM" id="SSF81324">
    <property type="entry name" value="Voltage-gated potassium channels"/>
    <property type="match status" value="1"/>
</dbReference>
<dbReference type="AlphaFoldDB" id="A0A0B2UNQ7"/>
<dbReference type="Proteomes" id="UP000031036">
    <property type="component" value="Unassembled WGS sequence"/>
</dbReference>
<organism evidence="2 3">
    <name type="scientific">Toxocara canis</name>
    <name type="common">Canine roundworm</name>
    <dbReference type="NCBI Taxonomy" id="6265"/>
    <lineage>
        <taxon>Eukaryota</taxon>
        <taxon>Metazoa</taxon>
        <taxon>Ecdysozoa</taxon>
        <taxon>Nematoda</taxon>
        <taxon>Chromadorea</taxon>
        <taxon>Rhabditida</taxon>
        <taxon>Spirurina</taxon>
        <taxon>Ascaridomorpha</taxon>
        <taxon>Ascaridoidea</taxon>
        <taxon>Toxocaridae</taxon>
        <taxon>Toxocara</taxon>
    </lineage>
</organism>
<proteinExistence type="predicted"/>
<comment type="caution">
    <text evidence="2">The sequence shown here is derived from an EMBL/GenBank/DDBJ whole genome shotgun (WGS) entry which is preliminary data.</text>
</comment>
<evidence type="ECO:0000256" key="1">
    <source>
        <dbReference type="SAM" id="Phobius"/>
    </source>
</evidence>
<evidence type="ECO:0008006" key="4">
    <source>
        <dbReference type="Google" id="ProtNLM"/>
    </source>
</evidence>
<protein>
    <recommendedName>
        <fullName evidence="4">Potassium channel domain-containing protein</fullName>
    </recommendedName>
</protein>
<reference evidence="2 3" key="1">
    <citation type="submission" date="2014-11" db="EMBL/GenBank/DDBJ databases">
        <title>Genetic blueprint of the zoonotic pathogen Toxocara canis.</title>
        <authorList>
            <person name="Zhu X.-Q."/>
            <person name="Korhonen P.K."/>
            <person name="Cai H."/>
            <person name="Young N.D."/>
            <person name="Nejsum P."/>
            <person name="von Samson-Himmelstjerna G."/>
            <person name="Boag P.R."/>
            <person name="Tan P."/>
            <person name="Li Q."/>
            <person name="Min J."/>
            <person name="Yang Y."/>
            <person name="Wang X."/>
            <person name="Fang X."/>
            <person name="Hall R.S."/>
            <person name="Hofmann A."/>
            <person name="Sternberg P.W."/>
            <person name="Jex A.R."/>
            <person name="Gasser R.B."/>
        </authorList>
    </citation>
    <scope>NUCLEOTIDE SEQUENCE [LARGE SCALE GENOMIC DNA]</scope>
    <source>
        <strain evidence="2">PN_DK_2014</strain>
    </source>
</reference>
<dbReference type="OrthoDB" id="10518424at2759"/>
<name>A0A0B2UNQ7_TOXCA</name>
<keyword evidence="1" id="KW-0472">Membrane</keyword>
<evidence type="ECO:0000313" key="2">
    <source>
        <dbReference type="EMBL" id="KHN72626.1"/>
    </source>
</evidence>
<gene>
    <name evidence="2" type="ORF">Tcan_13132</name>
</gene>
<keyword evidence="1" id="KW-0812">Transmembrane</keyword>
<evidence type="ECO:0000313" key="3">
    <source>
        <dbReference type="Proteomes" id="UP000031036"/>
    </source>
</evidence>